<gene>
    <name evidence="7" type="ORF">DL89DRAFT_120522</name>
</gene>
<evidence type="ECO:0000256" key="1">
    <source>
        <dbReference type="ARBA" id="ARBA00004123"/>
    </source>
</evidence>
<evidence type="ECO:0000313" key="7">
    <source>
        <dbReference type="EMBL" id="ORX71162.1"/>
    </source>
</evidence>
<name>A0A1Y1WCJ7_9FUNG</name>
<keyword evidence="8" id="KW-1185">Reference proteome</keyword>
<reference evidence="7 8" key="1">
    <citation type="submission" date="2016-07" db="EMBL/GenBank/DDBJ databases">
        <title>Pervasive Adenine N6-methylation of Active Genes in Fungi.</title>
        <authorList>
            <consortium name="DOE Joint Genome Institute"/>
            <person name="Mondo S.J."/>
            <person name="Dannebaum R.O."/>
            <person name="Kuo R.C."/>
            <person name="Labutti K."/>
            <person name="Haridas S."/>
            <person name="Kuo A."/>
            <person name="Salamov A."/>
            <person name="Ahrendt S.R."/>
            <person name="Lipzen A."/>
            <person name="Sullivan W."/>
            <person name="Andreopoulos W.B."/>
            <person name="Clum A."/>
            <person name="Lindquist E."/>
            <person name="Daum C."/>
            <person name="Ramamoorthy G.K."/>
            <person name="Gryganskyi A."/>
            <person name="Culley D."/>
            <person name="Magnuson J.K."/>
            <person name="James T.Y."/>
            <person name="O'Malley M.A."/>
            <person name="Stajich J.E."/>
            <person name="Spatafora J.W."/>
            <person name="Visel A."/>
            <person name="Grigoriev I.V."/>
        </authorList>
    </citation>
    <scope>NUCLEOTIDE SEQUENCE [LARGE SCALE GENOMIC DNA]</scope>
    <source>
        <strain evidence="7 8">ATCC 12442</strain>
    </source>
</reference>
<organism evidence="7 8">
    <name type="scientific">Linderina pennispora</name>
    <dbReference type="NCBI Taxonomy" id="61395"/>
    <lineage>
        <taxon>Eukaryota</taxon>
        <taxon>Fungi</taxon>
        <taxon>Fungi incertae sedis</taxon>
        <taxon>Zoopagomycota</taxon>
        <taxon>Kickxellomycotina</taxon>
        <taxon>Kickxellomycetes</taxon>
        <taxon>Kickxellales</taxon>
        <taxon>Kickxellaceae</taxon>
        <taxon>Linderina</taxon>
    </lineage>
</organism>
<dbReference type="GO" id="GO:0017056">
    <property type="term" value="F:structural constituent of nuclear pore"/>
    <property type="evidence" value="ECO:0007669"/>
    <property type="project" value="InterPro"/>
</dbReference>
<comment type="caution">
    <text evidence="7">The sequence shown here is derived from an EMBL/GenBank/DDBJ whole genome shotgun (WGS) entry which is preliminary data.</text>
</comment>
<evidence type="ECO:0000313" key="8">
    <source>
        <dbReference type="Proteomes" id="UP000193922"/>
    </source>
</evidence>
<dbReference type="Proteomes" id="UP000193922">
    <property type="component" value="Unassembled WGS sequence"/>
</dbReference>
<proteinExistence type="inferred from homology"/>
<dbReference type="SUPFAM" id="SSF117289">
    <property type="entry name" value="Nucleoporin domain"/>
    <property type="match status" value="1"/>
</dbReference>
<dbReference type="OrthoDB" id="103454at2759"/>
<evidence type="ECO:0000256" key="5">
    <source>
        <dbReference type="SAM" id="MobiDB-lite"/>
    </source>
</evidence>
<sequence length="449" mass="47885">MFLSPAAKPRRRQTLERSKTATLPVAASVEPKVGRQSFAAAKNQLKKLKQQQAYGDHSIGQKRHTASGALDYSSATQNATPFDPPASKRQAVGSKVQRPVWVSSVSKRASQAEARMSDDEQMDAPSWEFTDGTQDMDTTGADSGSTLLSPYGEPVGYAQLAAAGSLDDALEAPPDVSHVLMQGEKHAVFEVAGFPEAVRQHLGSIDFASVPVSSGVSDEAKFAYVATPTVCLVWSYAGSGRAVNNVYQLAMPDPSSATIFESPIISLVPSSAQQGDVGVIACTATGQLRYWDHIVFGLGGTERFHSKDLGLTDINDQCSEILDVYPGLHVVSTKKGFMYQVTLQNSQGLTELGARLLSKSTGARAGMLSRMSSLLGGSSFDAPVAGSGDSLVGLAAGGRTEIRHSREVYALTHQKLQKWVVSRAYPEKYIYSMDVLEVLSRAAGGSDRC</sequence>
<dbReference type="GO" id="GO:0000972">
    <property type="term" value="P:transcription-dependent tethering of RNA polymerase II gene DNA at nuclear periphery"/>
    <property type="evidence" value="ECO:0007669"/>
    <property type="project" value="TreeGrafter"/>
</dbReference>
<dbReference type="InterPro" id="IPR015943">
    <property type="entry name" value="WD40/YVTN_repeat-like_dom_sf"/>
</dbReference>
<dbReference type="GeneID" id="63799850"/>
<dbReference type="InterPro" id="IPR037624">
    <property type="entry name" value="Nup133-like"/>
</dbReference>
<dbReference type="PANTHER" id="PTHR13405">
    <property type="entry name" value="NUCLEAR PORE COMPLEX PROTEIN NUP133"/>
    <property type="match status" value="1"/>
</dbReference>
<dbReference type="PANTHER" id="PTHR13405:SF11">
    <property type="entry name" value="NUCLEAR PORE COMPLEX PROTEIN NUP133"/>
    <property type="match status" value="1"/>
</dbReference>
<dbReference type="Gene3D" id="2.130.10.10">
    <property type="entry name" value="YVTN repeat-like/Quinoprotein amine dehydrogenase"/>
    <property type="match status" value="1"/>
</dbReference>
<dbReference type="STRING" id="61395.A0A1Y1WCJ7"/>
<dbReference type="GO" id="GO:0016973">
    <property type="term" value="P:poly(A)+ mRNA export from nucleus"/>
    <property type="evidence" value="ECO:0007669"/>
    <property type="project" value="TreeGrafter"/>
</dbReference>
<dbReference type="EMBL" id="MCFD01000004">
    <property type="protein sequence ID" value="ORX71162.1"/>
    <property type="molecule type" value="Genomic_DNA"/>
</dbReference>
<dbReference type="GO" id="GO:0031080">
    <property type="term" value="C:nuclear pore outer ring"/>
    <property type="evidence" value="ECO:0007669"/>
    <property type="project" value="TreeGrafter"/>
</dbReference>
<evidence type="ECO:0000256" key="2">
    <source>
        <dbReference type="ARBA" id="ARBA00005569"/>
    </source>
</evidence>
<keyword evidence="4" id="KW-0539">Nucleus</keyword>
<accession>A0A1Y1WCJ7</accession>
<evidence type="ECO:0000259" key="6">
    <source>
        <dbReference type="Pfam" id="PF08801"/>
    </source>
</evidence>
<feature type="region of interest" description="Disordered" evidence="5">
    <location>
        <begin position="74"/>
        <end position="124"/>
    </location>
</feature>
<feature type="region of interest" description="Disordered" evidence="5">
    <location>
        <begin position="1"/>
        <end position="28"/>
    </location>
</feature>
<protein>
    <recommendedName>
        <fullName evidence="6">Nucleoporin Nup133/Nup155-like N-terminal domain-containing protein</fullName>
    </recommendedName>
</protein>
<dbReference type="Pfam" id="PF08801">
    <property type="entry name" value="Nucleoporin_N"/>
    <property type="match status" value="1"/>
</dbReference>
<dbReference type="InterPro" id="IPR014908">
    <property type="entry name" value="Nucleoporin_Nup133/Nup155_N"/>
</dbReference>
<comment type="similarity">
    <text evidence="2">Belongs to the nucleoporin Nup133 family.</text>
</comment>
<dbReference type="GO" id="GO:0006606">
    <property type="term" value="P:protein import into nucleus"/>
    <property type="evidence" value="ECO:0007669"/>
    <property type="project" value="TreeGrafter"/>
</dbReference>
<comment type="subcellular location">
    <subcellularLocation>
        <location evidence="1">Nucleus</location>
    </subcellularLocation>
</comment>
<feature type="domain" description="Nucleoporin Nup133/Nup155-like N-terminal" evidence="6">
    <location>
        <begin position="187"/>
        <end position="442"/>
    </location>
</feature>
<dbReference type="AlphaFoldDB" id="A0A1Y1WCJ7"/>
<evidence type="ECO:0000256" key="3">
    <source>
        <dbReference type="ARBA" id="ARBA00022448"/>
    </source>
</evidence>
<dbReference type="RefSeq" id="XP_040744677.1">
    <property type="nucleotide sequence ID" value="XM_040883202.1"/>
</dbReference>
<keyword evidence="3" id="KW-0813">Transport</keyword>
<evidence type="ECO:0000256" key="4">
    <source>
        <dbReference type="ARBA" id="ARBA00023242"/>
    </source>
</evidence>